<proteinExistence type="predicted"/>
<gene>
    <name evidence="1" type="ORF">UR63_C0003G0023</name>
</gene>
<organism evidence="1 2">
    <name type="scientific">Candidatus Roizmanbacteria bacterium GW2011_GWC2_35_12</name>
    <dbReference type="NCBI Taxonomy" id="1618485"/>
    <lineage>
        <taxon>Bacteria</taxon>
        <taxon>Candidatus Roizmaniibacteriota</taxon>
    </lineage>
</organism>
<dbReference type="InterPro" id="IPR010921">
    <property type="entry name" value="Trp_repressor/repl_initiator"/>
</dbReference>
<dbReference type="InterPro" id="IPR000831">
    <property type="entry name" value="Trp_repress"/>
</dbReference>
<evidence type="ECO:0000313" key="1">
    <source>
        <dbReference type="EMBL" id="KKP68410.1"/>
    </source>
</evidence>
<name>A0A0G0DZG5_9BACT</name>
<dbReference type="SUPFAM" id="SSF48295">
    <property type="entry name" value="TrpR-like"/>
    <property type="match status" value="1"/>
</dbReference>
<dbReference type="GO" id="GO:0043565">
    <property type="term" value="F:sequence-specific DNA binding"/>
    <property type="evidence" value="ECO:0007669"/>
    <property type="project" value="InterPro"/>
</dbReference>
<dbReference type="EMBL" id="LBPX01000003">
    <property type="protein sequence ID" value="KKP68410.1"/>
    <property type="molecule type" value="Genomic_DNA"/>
</dbReference>
<protein>
    <recommendedName>
        <fullName evidence="3">TrpR like protein, YerC/YecD</fullName>
    </recommendedName>
</protein>
<dbReference type="GO" id="GO:0003700">
    <property type="term" value="F:DNA-binding transcription factor activity"/>
    <property type="evidence" value="ECO:0007669"/>
    <property type="project" value="InterPro"/>
</dbReference>
<evidence type="ECO:0000313" key="2">
    <source>
        <dbReference type="Proteomes" id="UP000034127"/>
    </source>
</evidence>
<sequence length="145" mass="17032">MARISQYPLSEEKLGKLFDLFFEIVGNTEDKEEFRKVIVDLLSTVERIMIAKRIAIIYLLLKKIEHRNICEVLKVSSATVAKFSLLMEKSQGIVPSFRSMLRNEKIKGFLKDIHNSIYPPGAYRVDWKTAWKNKFERDREKNYGM</sequence>
<comment type="caution">
    <text evidence="1">The sequence shown here is derived from an EMBL/GenBank/DDBJ whole genome shotgun (WGS) entry which is preliminary data.</text>
</comment>
<accession>A0A0G0DZG5</accession>
<reference evidence="1 2" key="1">
    <citation type="journal article" date="2015" name="Nature">
        <title>rRNA introns, odd ribosomes, and small enigmatic genomes across a large radiation of phyla.</title>
        <authorList>
            <person name="Brown C.T."/>
            <person name="Hug L.A."/>
            <person name="Thomas B.C."/>
            <person name="Sharon I."/>
            <person name="Castelle C.J."/>
            <person name="Singh A."/>
            <person name="Wilkins M.J."/>
            <person name="Williams K.H."/>
            <person name="Banfield J.F."/>
        </authorList>
    </citation>
    <scope>NUCLEOTIDE SEQUENCE [LARGE SCALE GENOMIC DNA]</scope>
</reference>
<dbReference type="InterPro" id="IPR038116">
    <property type="entry name" value="TrpR-like_sf"/>
</dbReference>
<evidence type="ECO:0008006" key="3">
    <source>
        <dbReference type="Google" id="ProtNLM"/>
    </source>
</evidence>
<dbReference type="Gene3D" id="1.10.1270.10">
    <property type="entry name" value="TrpR-like"/>
    <property type="match status" value="1"/>
</dbReference>
<dbReference type="Pfam" id="PF01371">
    <property type="entry name" value="Trp_repressor"/>
    <property type="match status" value="1"/>
</dbReference>
<dbReference type="AlphaFoldDB" id="A0A0G0DZG5"/>
<dbReference type="Proteomes" id="UP000034127">
    <property type="component" value="Unassembled WGS sequence"/>
</dbReference>